<dbReference type="EMBL" id="MTYJ01000100">
    <property type="protein sequence ID" value="OQV14727.1"/>
    <property type="molecule type" value="Genomic_DNA"/>
</dbReference>
<evidence type="ECO:0000313" key="2">
    <source>
        <dbReference type="Proteomes" id="UP000192578"/>
    </source>
</evidence>
<accession>A0A1W0WHR5</accession>
<sequence>MCGAKDKTRIHLRRVWSYAGQPVGKGSWNSISEFKALQCEYEDVVLEQDCPTCLVLSVVGEVTADRKTGYVVHGHRTFVWKDLTATHHSCEVTRLPPRMGQLFNDSGVLRVRDPASQMDFVLGPFRSLKIF</sequence>
<dbReference type="Proteomes" id="UP000192578">
    <property type="component" value="Unassembled WGS sequence"/>
</dbReference>
<gene>
    <name evidence="1" type="ORF">BV898_11099</name>
</gene>
<reference evidence="2" key="1">
    <citation type="submission" date="2017-01" db="EMBL/GenBank/DDBJ databases">
        <title>Comparative genomics of anhydrobiosis in the tardigrade Hypsibius dujardini.</title>
        <authorList>
            <person name="Yoshida Y."/>
            <person name="Koutsovoulos G."/>
            <person name="Laetsch D."/>
            <person name="Stevens L."/>
            <person name="Kumar S."/>
            <person name="Horikawa D."/>
            <person name="Ishino K."/>
            <person name="Komine S."/>
            <person name="Tomita M."/>
            <person name="Blaxter M."/>
            <person name="Arakawa K."/>
        </authorList>
    </citation>
    <scope>NUCLEOTIDE SEQUENCE [LARGE SCALE GENOMIC DNA]</scope>
    <source>
        <strain evidence="2">Z151</strain>
    </source>
</reference>
<evidence type="ECO:0000313" key="1">
    <source>
        <dbReference type="EMBL" id="OQV14727.1"/>
    </source>
</evidence>
<protein>
    <submittedName>
        <fullName evidence="1">Uncharacterized protein</fullName>
    </submittedName>
</protein>
<comment type="caution">
    <text evidence="1">The sequence shown here is derived from an EMBL/GenBank/DDBJ whole genome shotgun (WGS) entry which is preliminary data.</text>
</comment>
<keyword evidence="2" id="KW-1185">Reference proteome</keyword>
<proteinExistence type="predicted"/>
<dbReference type="AlphaFoldDB" id="A0A1W0WHR5"/>
<name>A0A1W0WHR5_HYPEX</name>
<organism evidence="1 2">
    <name type="scientific">Hypsibius exemplaris</name>
    <name type="common">Freshwater tardigrade</name>
    <dbReference type="NCBI Taxonomy" id="2072580"/>
    <lineage>
        <taxon>Eukaryota</taxon>
        <taxon>Metazoa</taxon>
        <taxon>Ecdysozoa</taxon>
        <taxon>Tardigrada</taxon>
        <taxon>Eutardigrada</taxon>
        <taxon>Parachela</taxon>
        <taxon>Hypsibioidea</taxon>
        <taxon>Hypsibiidae</taxon>
        <taxon>Hypsibius</taxon>
    </lineage>
</organism>